<name>A0A1M6NE99_9CLOT</name>
<dbReference type="Gene3D" id="1.10.760.20">
    <property type="entry name" value="Protein of unknown function DUF3243"/>
    <property type="match status" value="1"/>
</dbReference>
<dbReference type="Pfam" id="PF11588">
    <property type="entry name" value="DUF3243"/>
    <property type="match status" value="1"/>
</dbReference>
<dbReference type="EMBL" id="FQZO01000011">
    <property type="protein sequence ID" value="SHJ94068.1"/>
    <property type="molecule type" value="Genomic_DNA"/>
</dbReference>
<dbReference type="InterPro" id="IPR024702">
    <property type="entry name" value="Uncharacterised_YmfJ"/>
</dbReference>
<keyword evidence="2" id="KW-1185">Reference proteome</keyword>
<dbReference type="Proteomes" id="UP000184080">
    <property type="component" value="Unassembled WGS sequence"/>
</dbReference>
<dbReference type="STRING" id="1121298.SAMN05444401_0179"/>
<evidence type="ECO:0000313" key="2">
    <source>
        <dbReference type="Proteomes" id="UP000184080"/>
    </source>
</evidence>
<evidence type="ECO:0000313" key="1">
    <source>
        <dbReference type="EMBL" id="SHJ94068.1"/>
    </source>
</evidence>
<dbReference type="AlphaFoldDB" id="A0A1M6NE99"/>
<sequence>MDKEKGLLEDWEKWKRAIGTVVNTGEGLGLTDDTINDASYRVGNFLTSFVDPRNKEEALLKDLWKEGTEEEQRVLAKLIVRVVDKSN</sequence>
<dbReference type="RefSeq" id="WP_073011973.1">
    <property type="nucleotide sequence ID" value="NZ_FQZO01000011.1"/>
</dbReference>
<dbReference type="PIRSF" id="PIRSF004764">
    <property type="entry name" value="YmfJ"/>
    <property type="match status" value="1"/>
</dbReference>
<dbReference type="OrthoDB" id="2382009at2"/>
<dbReference type="InterPro" id="IPR021637">
    <property type="entry name" value="DUF3243"/>
</dbReference>
<evidence type="ECO:0008006" key="3">
    <source>
        <dbReference type="Google" id="ProtNLM"/>
    </source>
</evidence>
<reference evidence="1 2" key="1">
    <citation type="submission" date="2016-11" db="EMBL/GenBank/DDBJ databases">
        <authorList>
            <person name="Jaros S."/>
            <person name="Januszkiewicz K."/>
            <person name="Wedrychowicz H."/>
        </authorList>
    </citation>
    <scope>NUCLEOTIDE SEQUENCE [LARGE SCALE GENOMIC DNA]</scope>
    <source>
        <strain evidence="1 2">DSM 21864</strain>
    </source>
</reference>
<protein>
    <recommendedName>
        <fullName evidence="3">DUF3243 domain-containing protein</fullName>
    </recommendedName>
</protein>
<proteinExistence type="predicted"/>
<dbReference type="InterPro" id="IPR038292">
    <property type="entry name" value="YmfJ/YflH_sf"/>
</dbReference>
<organism evidence="1 2">
    <name type="scientific">Clostridium amylolyticum</name>
    <dbReference type="NCBI Taxonomy" id="1121298"/>
    <lineage>
        <taxon>Bacteria</taxon>
        <taxon>Bacillati</taxon>
        <taxon>Bacillota</taxon>
        <taxon>Clostridia</taxon>
        <taxon>Eubacteriales</taxon>
        <taxon>Clostridiaceae</taxon>
        <taxon>Clostridium</taxon>
    </lineage>
</organism>
<accession>A0A1M6NE99</accession>
<gene>
    <name evidence="1" type="ORF">SAMN05444401_0179</name>
</gene>